<sequence length="93" mass="10385">MKLTEFLAGRDHSHCKHCPHIFLDPPVSNPLAQIMPQVLASMEHWKFIATILHLATCHPDELLADTELLADIKDTYDLDLINGIDMCEGIGHG</sequence>
<evidence type="ECO:0000313" key="2">
    <source>
        <dbReference type="Proteomes" id="UP000000731"/>
    </source>
</evidence>
<evidence type="ECO:0000313" key="1">
    <source>
        <dbReference type="EMBL" id="AAN02138.1"/>
    </source>
</evidence>
<reference evidence="1 2" key="1">
    <citation type="journal article" date="2003" name="Cell">
        <title>Origins of highly mosaic mycobacteriophage genomes.</title>
        <authorList>
            <person name="Pedulla M.L."/>
            <person name="Ford M.E."/>
            <person name="Houtz J.M."/>
            <person name="Karthikeyan T."/>
            <person name="Wadsworth C."/>
            <person name="Lewis J.A."/>
            <person name="Jacobs-Sera D."/>
            <person name="Falbo J."/>
            <person name="Gross J."/>
            <person name="Pannunzio N.R."/>
            <person name="Brucker W."/>
            <person name="Kumar V."/>
            <person name="Kandasamy J."/>
            <person name="Keenan L."/>
            <person name="Bardarov S."/>
            <person name="Kriakov J."/>
            <person name="Lawrence J.G."/>
            <person name="Jacobs W.R. Jr."/>
            <person name="Hendrix R.W."/>
            <person name="Hatfull G.F."/>
        </authorList>
    </citation>
    <scope>NUCLEOTIDE SEQUENCE</scope>
</reference>
<dbReference type="EMBL" id="AY129339">
    <property type="protein sequence ID" value="AAN02138.1"/>
    <property type="molecule type" value="Genomic_DNA"/>
</dbReference>
<gene>
    <name evidence="1" type="primary">84</name>
    <name evidence="1" type="ORF">PBI_BARNYARD_84</name>
</gene>
<accession>Q855Y8</accession>
<protein>
    <submittedName>
        <fullName evidence="1">Uncharacterized protein</fullName>
    </submittedName>
</protein>
<name>Q855Y8_9CAUD</name>
<dbReference type="RefSeq" id="NP_818622.1">
    <property type="nucleotide sequence ID" value="NC_004689.1"/>
</dbReference>
<keyword evidence="2" id="KW-1185">Reference proteome</keyword>
<proteinExistence type="predicted"/>
<dbReference type="Proteomes" id="UP000000731">
    <property type="component" value="Segment"/>
</dbReference>
<dbReference type="KEGG" id="vg:1260306"/>
<organism evidence="1 2">
    <name type="scientific">Mycobacterium phage Barnyard</name>
    <dbReference type="NCBI Taxonomy" id="205880"/>
    <lineage>
        <taxon>Viruses</taxon>
        <taxon>Duplodnaviria</taxon>
        <taxon>Heunggongvirae</taxon>
        <taxon>Uroviricota</taxon>
        <taxon>Caudoviricetes</taxon>
        <taxon>Barnyardvirus</taxon>
        <taxon>Barnyardvirus barnyard</taxon>
    </lineage>
</organism>